<dbReference type="PANTHER" id="PTHR11289">
    <property type="entry name" value="BREAST CANCER TYPE 2 SUSCEPTIBILITY PROTEIN BRCA2"/>
    <property type="match status" value="1"/>
</dbReference>
<dbReference type="InterPro" id="IPR048262">
    <property type="entry name" value="BRCA2_OB_2_dom"/>
</dbReference>
<feature type="region of interest" description="Disordered" evidence="6">
    <location>
        <begin position="2127"/>
        <end position="2148"/>
    </location>
</feature>
<feature type="compositionally biased region" description="Polar residues" evidence="6">
    <location>
        <begin position="83"/>
        <end position="107"/>
    </location>
</feature>
<dbReference type="InterPro" id="IPR055077">
    <property type="entry name" value="BRCA2_TR2"/>
</dbReference>
<evidence type="ECO:0000313" key="8">
    <source>
        <dbReference type="Proteomes" id="UP000504632"/>
    </source>
</evidence>
<keyword evidence="1" id="KW-0677">Repeat</keyword>
<feature type="compositionally biased region" description="Basic and acidic residues" evidence="6">
    <location>
        <begin position="277"/>
        <end position="286"/>
    </location>
</feature>
<dbReference type="PROSITE" id="PS50138">
    <property type="entry name" value="BRCA2_REPEAT"/>
    <property type="match status" value="5"/>
</dbReference>
<dbReference type="Pfam" id="PF09121">
    <property type="entry name" value="Tower"/>
    <property type="match status" value="1"/>
</dbReference>
<evidence type="ECO:0000259" key="7">
    <source>
        <dbReference type="SMART" id="SM01341"/>
    </source>
</evidence>
<dbReference type="Pfam" id="PF22687">
    <property type="entry name" value="BRCA2_TR2"/>
    <property type="match status" value="1"/>
</dbReference>
<dbReference type="Gene3D" id="6.10.70.10">
    <property type="match status" value="1"/>
</dbReference>
<dbReference type="Pfam" id="PF21318">
    <property type="entry name" value="BRCA2DBD_OB2"/>
    <property type="match status" value="1"/>
</dbReference>
<dbReference type="Pfam" id="PF00634">
    <property type="entry name" value="BRCA2"/>
    <property type="match status" value="4"/>
</dbReference>
<dbReference type="PIRSF" id="PIRSF002397">
    <property type="entry name" value="BRCA2"/>
    <property type="match status" value="1"/>
</dbReference>
<evidence type="ECO:0000256" key="5">
    <source>
        <dbReference type="ARBA" id="ARBA00023204"/>
    </source>
</evidence>
<keyword evidence="3" id="KW-0238">DNA-binding</keyword>
<dbReference type="InterPro" id="IPR015187">
    <property type="entry name" value="BRCA2_OB_1"/>
</dbReference>
<keyword evidence="8" id="KW-1185">Reference proteome</keyword>
<dbReference type="InterPro" id="IPR036315">
    <property type="entry name" value="BRCA2_hlx_sf"/>
</dbReference>
<dbReference type="GO" id="GO:0006355">
    <property type="term" value="P:regulation of DNA-templated transcription"/>
    <property type="evidence" value="ECO:0007669"/>
    <property type="project" value="TreeGrafter"/>
</dbReference>
<reference evidence="9" key="1">
    <citation type="submission" date="2025-08" db="UniProtKB">
        <authorList>
            <consortium name="RefSeq"/>
        </authorList>
    </citation>
    <scope>IDENTIFICATION</scope>
</reference>
<dbReference type="PANTHER" id="PTHR11289:SF0">
    <property type="entry name" value="BREAST CANCER TYPE 2 SUSCEPTIBILITY PROTEIN"/>
    <property type="match status" value="1"/>
</dbReference>
<accession>A0A6J2VPL2</accession>
<dbReference type="InterPro" id="IPR015525">
    <property type="entry name" value="BRCA2"/>
</dbReference>
<organism evidence="8 9">
    <name type="scientific">Chanos chanos</name>
    <name type="common">Milkfish</name>
    <name type="synonym">Mugil chanos</name>
    <dbReference type="NCBI Taxonomy" id="29144"/>
    <lineage>
        <taxon>Eukaryota</taxon>
        <taxon>Metazoa</taxon>
        <taxon>Chordata</taxon>
        <taxon>Craniata</taxon>
        <taxon>Vertebrata</taxon>
        <taxon>Euteleostomi</taxon>
        <taxon>Actinopterygii</taxon>
        <taxon>Neopterygii</taxon>
        <taxon>Teleostei</taxon>
        <taxon>Ostariophysi</taxon>
        <taxon>Gonorynchiformes</taxon>
        <taxon>Chanidae</taxon>
        <taxon>Chanos</taxon>
    </lineage>
</organism>
<feature type="domain" description="Tower" evidence="7">
    <location>
        <begin position="1734"/>
        <end position="1775"/>
    </location>
</feature>
<dbReference type="Gene3D" id="2.40.50.140">
    <property type="entry name" value="Nucleic acid-binding proteins"/>
    <property type="match status" value="3"/>
</dbReference>
<dbReference type="OrthoDB" id="21095at2759"/>
<evidence type="ECO:0000256" key="2">
    <source>
        <dbReference type="ARBA" id="ARBA00022763"/>
    </source>
</evidence>
<proteinExistence type="predicted"/>
<feature type="compositionally biased region" description="Basic and acidic residues" evidence="6">
    <location>
        <begin position="587"/>
        <end position="604"/>
    </location>
</feature>
<dbReference type="Pfam" id="PF09103">
    <property type="entry name" value="BRCA-2_OB1"/>
    <property type="match status" value="1"/>
</dbReference>
<dbReference type="SMART" id="SM01341">
    <property type="entry name" value="Tower"/>
    <property type="match status" value="1"/>
</dbReference>
<dbReference type="InterPro" id="IPR015205">
    <property type="entry name" value="Tower_dom"/>
</dbReference>
<dbReference type="InParanoid" id="A0A6J2VPL2"/>
<evidence type="ECO:0000256" key="3">
    <source>
        <dbReference type="ARBA" id="ARBA00023125"/>
    </source>
</evidence>
<dbReference type="Proteomes" id="UP000504632">
    <property type="component" value="Chromosome 6"/>
</dbReference>
<dbReference type="SUPFAM" id="SSF81872">
    <property type="entry name" value="BRCA2 helical domain"/>
    <property type="match status" value="1"/>
</dbReference>
<keyword evidence="5" id="KW-0234">DNA repair</keyword>
<sequence>MFEVFSQRLDTELGQINPAWFEELTAKASHGHGGAVIADRAEVLCPLSSYAQNDIGKTPGGVFGSQMFSTPKLFQHRGLCSPDLTQNEESHTPNQGLNDTPKSSLAQSAKRISESLGAQINPDLSWSSSFNTPSAITPTVILSNKEDQSSPTRPSHDKNVIFVRELFPSVTNSCTGAKPLTENTATCPDDEICQDDGGKLCGSPDNINNVWEQKVPHAISDGDVRTTVENVLDGAEDVLSIFFSNSGPALRRVKNKERIKRAQSESAKENPQALPAERTKELNETPKRATYKKQGFAASETNNSVKLTEFGCIQWTPISLSEISDTSDQSCPTQSAPLNKCVVNQSDRPDDVTFDPARSQKTSQLSVSMAEKLNSPGCLVSPSSILIRTPRRFVYHVTSSHAAKPEVNHGSLLPERGFKTFADGIRNGSSSQEVKSLFKDIEPEPFLTSSTHDLKGKQCIEISEQLNPTCKKTADIRSEEKGSGTQSHQNLTHQLLTASQKADVSELCSLLEEADSQYEFTQFKAAKQCSDPHHKGSQPFEKEWDADILSGIDFDDSFDEQLMRKHHVMTGILNKPTTSLCGEQDQEESKHSVDMSGSHDRTGKMREEDALRVMTGCRITPSPPSAHLYSVPECTRAESIQTTTKGSSDTDLGKSFHVGFKTGRGEILRVSERCLSTARTLFADLDESSESFAEAYKKMPDIAAREQEQSCPSSGRILSLPSIFRAELGHNTEKTPQASSVVIHANLKHCGTGGNSMGSGTKSELELTKGLKQKFGNGFMTASGKGVTVSTKALQEAKTIFKDRDLDSPATAQTELEKSGVKCDYSNDKGNCTEDGTGVAAPEISQTAQSHRGFNEHPRAEFTTASFEICYFRSSCGFSTASGRSVSVSTEAIQKSRTLFADLDDTSFCENVKEMKKCENLKMETSATNKGGGFSTASGRKVFISETALQKAKNMFNECDDKTFESEKILVDSMKNSAPDPGQKMCFGFSTASGKGVTISEKALQEAKSMFMGCDDDDFSDIGEPITWGTSGEKKHSDRHRGHQERACIGGPDGKSSSIMERVPVGASIVPGISNSLQDEHFESDKPGINKFGFNTASGKRVCVSRQAQGEALERFRDCSDLLEQPQKSKDSVPLLPSLTDKGFAPPTTQKDLSSLKSDPVAAGVGTIVDTQQEFSQLEAEACAKALLEDEGFREQATSVSRVIRESPHNHAPAKLNNRTRKRMLDSSIIEENLNHLPLKRRLLDDFAQRTDDVRCSDCIPVRSSPNGTLKDRRVFKYTVPLRPNVTHPDRTAVDHKPNKPESFAVLNSKPCSSKAAFVPPFRKNGKTDVQKNCVSQKATKHPSMFVPPLQKKDERSLHSSPDSHPMKRLEFQSQAEILQSVQLARDVQDMRIRKKKHQSVQPVPGSLFLAKSSGLPRVSVREAVGLTRPARYTSRELYECGVPYQVIQVSSENAESFRFQFEHFFGRNVCVDAGGVRVGDGGWLIPDNALTVGKEEFFRALCDTPGVDPRLISEAWVYNHYRWIVWKLASMERSFPAMMGGRCLTLERVLLQLKYRYDVEVDHCQRSALKKIMERDDTPAKTLVLCVCGIATLSNGAENPSYAENGPSPGRVGSRGLSAIVWVTDGWYTIKALLDPPLSAMLRKGRLAVGGKIVTHGAELVGSQDACSPLEAPESLMLKIWANSTRRARWDVRLGFQRDPRPFPLSLSSLYSDGGSVGCVDIVVLRSYPTQWMEKKSSGVFVFRNDRAEEREARKHSETRQKDMELLFSRIQAQFESEERGKSKCRGRMRTLSVLEIEAMQDGEELYDAVEADPLYLEAHLSEKQLEILSSYRRVLAERRHTDLQEQFRKAVQENEGCCPDRDVTPVWKLSVRDSSDTHCSSVYTLNIWRPSPDLRALLREGSRYKVCHLSTSEGKKQAGKATTQFTITKKTQFERMQVCPEWLHHRFQARQSANFKDLQNPAFHSPCEEVDIVGYVVSILDRHGTSPVLYLVDENHNFVSVRSKSSLTQLALDDLVKPLALLAISNLQLKQPRAPIPCLYAGDLALFSTSPKEPHLQEATGRLKTFAQGREYFFTLAEEKLSSLVPLGGSNTAHFPRTPGMPVRLKPSSSFNVTPQAETELSQCLPVNKRPHPSLNTPENKDPKTLKRKRSLDYLLRVPSPPALSPLGTVISPCVSKTFNPPRRCKTPRVGHTAPAGCTAPPPVEDDWVNDEEMAMINTQALLDRVGETGGAVKPS</sequence>
<dbReference type="InterPro" id="IPR012340">
    <property type="entry name" value="NA-bd_OB-fold"/>
</dbReference>
<dbReference type="GO" id="GO:0000724">
    <property type="term" value="P:double-strand break repair via homologous recombination"/>
    <property type="evidence" value="ECO:0007669"/>
    <property type="project" value="InterPro"/>
</dbReference>
<dbReference type="InterPro" id="IPR002093">
    <property type="entry name" value="BRCA2_repeat"/>
</dbReference>
<dbReference type="SUPFAM" id="SSF50249">
    <property type="entry name" value="Nucleic acid-binding proteins"/>
    <property type="match status" value="3"/>
</dbReference>
<dbReference type="GO" id="GO:0005634">
    <property type="term" value="C:nucleus"/>
    <property type="evidence" value="ECO:0007669"/>
    <property type="project" value="TreeGrafter"/>
</dbReference>
<dbReference type="CTD" id="675"/>
<feature type="region of interest" description="Disordered" evidence="6">
    <location>
        <begin position="1030"/>
        <end position="1057"/>
    </location>
</feature>
<feature type="compositionally biased region" description="Polar residues" evidence="6">
    <location>
        <begin position="1147"/>
        <end position="1157"/>
    </location>
</feature>
<dbReference type="CDD" id="cd04494">
    <property type="entry name" value="BRCA2DBD_OB2"/>
    <property type="match status" value="1"/>
</dbReference>
<dbReference type="Pfam" id="PF09169">
    <property type="entry name" value="BRCA-2_helical"/>
    <property type="match status" value="1"/>
</dbReference>
<name>A0A6J2VPL2_CHACN</name>
<evidence type="ECO:0000256" key="4">
    <source>
        <dbReference type="ARBA" id="ARBA00023172"/>
    </source>
</evidence>
<feature type="region of interest" description="Disordered" evidence="6">
    <location>
        <begin position="578"/>
        <end position="604"/>
    </location>
</feature>
<gene>
    <name evidence="9" type="primary">brca2</name>
</gene>
<protein>
    <submittedName>
        <fullName evidence="9">Breast cancer type 2 susceptibility protein</fullName>
    </submittedName>
</protein>
<feature type="region of interest" description="Disordered" evidence="6">
    <location>
        <begin position="82"/>
        <end position="110"/>
    </location>
</feature>
<feature type="region of interest" description="Disordered" evidence="6">
    <location>
        <begin position="1334"/>
        <end position="1366"/>
    </location>
</feature>
<dbReference type="GO" id="GO:0003677">
    <property type="term" value="F:DNA binding"/>
    <property type="evidence" value="ECO:0007669"/>
    <property type="project" value="UniProtKB-KW"/>
</dbReference>
<dbReference type="InterPro" id="IPR015188">
    <property type="entry name" value="BRCA2_OB_3"/>
</dbReference>
<keyword evidence="4" id="KW-0233">DNA recombination</keyword>
<dbReference type="InterPro" id="IPR015252">
    <property type="entry name" value="BRCA2_hlx"/>
</dbReference>
<dbReference type="GeneID" id="115815193"/>
<keyword evidence="2" id="KW-0227">DNA damage</keyword>
<dbReference type="RefSeq" id="XP_030634017.1">
    <property type="nucleotide sequence ID" value="XM_030778157.1"/>
</dbReference>
<dbReference type="Pfam" id="PF09104">
    <property type="entry name" value="BRCA-2_OB3"/>
    <property type="match status" value="1"/>
</dbReference>
<dbReference type="SUPFAM" id="SSF81878">
    <property type="entry name" value="BRCA2 tower domain"/>
    <property type="match status" value="1"/>
</dbReference>
<feature type="region of interest" description="Disordered" evidence="6">
    <location>
        <begin position="1127"/>
        <end position="1157"/>
    </location>
</feature>
<evidence type="ECO:0000313" key="9">
    <source>
        <dbReference type="RefSeq" id="XP_030634017.1"/>
    </source>
</evidence>
<evidence type="ECO:0000256" key="6">
    <source>
        <dbReference type="SAM" id="MobiDB-lite"/>
    </source>
</evidence>
<feature type="region of interest" description="Disordered" evidence="6">
    <location>
        <begin position="258"/>
        <end position="286"/>
    </location>
</feature>
<evidence type="ECO:0000256" key="1">
    <source>
        <dbReference type="ARBA" id="ARBA00022737"/>
    </source>
</evidence>
<dbReference type="CDD" id="cd04493">
    <property type="entry name" value="BRCA2DBD_OB1"/>
    <property type="match status" value="1"/>
</dbReference>